<gene>
    <name evidence="2" type="ORF">C5F48_15540</name>
</gene>
<accession>A0A2T4JSD1</accession>
<evidence type="ECO:0000313" key="3">
    <source>
        <dbReference type="Proteomes" id="UP000241010"/>
    </source>
</evidence>
<feature type="transmembrane region" description="Helical" evidence="1">
    <location>
        <begin position="213"/>
        <end position="231"/>
    </location>
</feature>
<organism evidence="2 3">
    <name type="scientific">Cereibacter changlensis JA139</name>
    <dbReference type="NCBI Taxonomy" id="1188249"/>
    <lineage>
        <taxon>Bacteria</taxon>
        <taxon>Pseudomonadati</taxon>
        <taxon>Pseudomonadota</taxon>
        <taxon>Alphaproteobacteria</taxon>
        <taxon>Rhodobacterales</taxon>
        <taxon>Paracoccaceae</taxon>
        <taxon>Cereibacter</taxon>
    </lineage>
</organism>
<dbReference type="Proteomes" id="UP000241010">
    <property type="component" value="Unassembled WGS sequence"/>
</dbReference>
<evidence type="ECO:0000313" key="2">
    <source>
        <dbReference type="EMBL" id="PTE20818.1"/>
    </source>
</evidence>
<name>A0A2T4JSD1_9RHOB</name>
<proteinExistence type="predicted"/>
<keyword evidence="1" id="KW-1133">Transmembrane helix</keyword>
<dbReference type="AlphaFoldDB" id="A0A2T4JSD1"/>
<keyword evidence="3" id="KW-1185">Reference proteome</keyword>
<reference evidence="2 3" key="1">
    <citation type="submission" date="2018-03" db="EMBL/GenBank/DDBJ databases">
        <title>Cereibacter changlensis.</title>
        <authorList>
            <person name="Meyer T.E."/>
            <person name="Miller S."/>
            <person name="Lodha T."/>
            <person name="Gandham S."/>
            <person name="Chintalapati S."/>
            <person name="Chintalapati V.R."/>
        </authorList>
    </citation>
    <scope>NUCLEOTIDE SEQUENCE [LARGE SCALE GENOMIC DNA]</scope>
    <source>
        <strain evidence="2 3">JA139</strain>
    </source>
</reference>
<dbReference type="RefSeq" id="WP_107664802.1">
    <property type="nucleotide sequence ID" value="NZ_PZKG01000081.1"/>
</dbReference>
<keyword evidence="1" id="KW-0812">Transmembrane</keyword>
<comment type="caution">
    <text evidence="2">The sequence shown here is derived from an EMBL/GenBank/DDBJ whole genome shotgun (WGS) entry which is preliminary data.</text>
</comment>
<dbReference type="OrthoDB" id="7855251at2"/>
<evidence type="ECO:0000256" key="1">
    <source>
        <dbReference type="SAM" id="Phobius"/>
    </source>
</evidence>
<sequence>MRHIPSSTIAQILYTRPVRLEFDRLVEELDDALPEAVLLEALPGSGLAIFRLDGSTVLLSLARRPGGGHEACLSASVSPAAEPGMAEAAITQRGAAMCGMIVERIQDRHAPDAVAWHKLPGMVTPERLEALLAEVPTVQELAPLSKAQTCLPPLAPVHKAEPPPEPAVARAVTGNEPLRAALYPDGPPWQAAAAPANVNAVPMRLAIHTMNTTLILVSLPVGAAMLTYSLLRGEDLRMTSRALVLTGLGMIVMESRFGQALLALI</sequence>
<protein>
    <submittedName>
        <fullName evidence="2">Uncharacterized protein</fullName>
    </submittedName>
</protein>
<keyword evidence="1" id="KW-0472">Membrane</keyword>
<dbReference type="EMBL" id="PZKG01000081">
    <property type="protein sequence ID" value="PTE20818.1"/>
    <property type="molecule type" value="Genomic_DNA"/>
</dbReference>